<dbReference type="Proteomes" id="UP000294114">
    <property type="component" value="Unassembled WGS sequence"/>
</dbReference>
<evidence type="ECO:0000313" key="3">
    <source>
        <dbReference type="Proteomes" id="UP000294114"/>
    </source>
</evidence>
<dbReference type="AlphaFoldDB" id="A0A4V2GDY6"/>
<keyword evidence="3" id="KW-1185">Reference proteome</keyword>
<evidence type="ECO:0000313" key="2">
    <source>
        <dbReference type="EMBL" id="RZU77686.1"/>
    </source>
</evidence>
<gene>
    <name evidence="2" type="ORF">EV384_6425</name>
</gene>
<feature type="compositionally biased region" description="Polar residues" evidence="1">
    <location>
        <begin position="115"/>
        <end position="126"/>
    </location>
</feature>
<reference evidence="2 3" key="1">
    <citation type="submission" date="2019-02" db="EMBL/GenBank/DDBJ databases">
        <title>Sequencing the genomes of 1000 actinobacteria strains.</title>
        <authorList>
            <person name="Klenk H.-P."/>
        </authorList>
    </citation>
    <scope>NUCLEOTIDE SEQUENCE [LARGE SCALE GENOMIC DNA]</scope>
    <source>
        <strain evidence="2 3">DSM 45612</strain>
    </source>
</reference>
<accession>A0A4V2GDY6</accession>
<feature type="region of interest" description="Disordered" evidence="1">
    <location>
        <begin position="115"/>
        <end position="134"/>
    </location>
</feature>
<dbReference type="EMBL" id="SHLD01000001">
    <property type="protein sequence ID" value="RZU77686.1"/>
    <property type="molecule type" value="Genomic_DNA"/>
</dbReference>
<evidence type="ECO:0000256" key="1">
    <source>
        <dbReference type="SAM" id="MobiDB-lite"/>
    </source>
</evidence>
<sequence>MPLGAVAALAGVAAATVLYLTRDRHPELDFQAFDKGKRIAAGAERPTDMFTAMLGDRAYLAYRRDDDRLEVVAADAGSGKQLWRRQSATPAERWDRIIALPDGVALVADASGSSTPVSWRSSTPTPAGSGGITRCTATTSSSSARTCWCWPTGPDIGWSASG</sequence>
<proteinExistence type="predicted"/>
<name>A0A4V2GDY6_9ACTN</name>
<comment type="caution">
    <text evidence="2">The sequence shown here is derived from an EMBL/GenBank/DDBJ whole genome shotgun (WGS) entry which is preliminary data.</text>
</comment>
<protein>
    <submittedName>
        <fullName evidence="2">Uncharacterized protein</fullName>
    </submittedName>
</protein>
<organism evidence="2 3">
    <name type="scientific">Micromonospora kangleipakensis</name>
    <dbReference type="NCBI Taxonomy" id="1077942"/>
    <lineage>
        <taxon>Bacteria</taxon>
        <taxon>Bacillati</taxon>
        <taxon>Actinomycetota</taxon>
        <taxon>Actinomycetes</taxon>
        <taxon>Micromonosporales</taxon>
        <taxon>Micromonosporaceae</taxon>
        <taxon>Micromonospora</taxon>
    </lineage>
</organism>